<organism evidence="2 3">
    <name type="scientific">Punica granatum</name>
    <name type="common">Pomegranate</name>
    <dbReference type="NCBI Taxonomy" id="22663"/>
    <lineage>
        <taxon>Eukaryota</taxon>
        <taxon>Viridiplantae</taxon>
        <taxon>Streptophyta</taxon>
        <taxon>Embryophyta</taxon>
        <taxon>Tracheophyta</taxon>
        <taxon>Spermatophyta</taxon>
        <taxon>Magnoliopsida</taxon>
        <taxon>eudicotyledons</taxon>
        <taxon>Gunneridae</taxon>
        <taxon>Pentapetalae</taxon>
        <taxon>rosids</taxon>
        <taxon>malvids</taxon>
        <taxon>Myrtales</taxon>
        <taxon>Lythraceae</taxon>
        <taxon>Punica</taxon>
    </lineage>
</organism>
<evidence type="ECO:0000313" key="3">
    <source>
        <dbReference type="Proteomes" id="UP000233551"/>
    </source>
</evidence>
<accession>A0A2I0JWU4</accession>
<gene>
    <name evidence="2" type="ORF">CRG98_018865</name>
</gene>
<dbReference type="AlphaFoldDB" id="A0A2I0JWU4"/>
<comment type="caution">
    <text evidence="2">The sequence shown here is derived from an EMBL/GenBank/DDBJ whole genome shotgun (WGS) entry which is preliminary data.</text>
</comment>
<reference evidence="2 3" key="1">
    <citation type="submission" date="2017-11" db="EMBL/GenBank/DDBJ databases">
        <title>De-novo sequencing of pomegranate (Punica granatum L.) genome.</title>
        <authorList>
            <person name="Akparov Z."/>
            <person name="Amiraslanov A."/>
            <person name="Hajiyeva S."/>
            <person name="Abbasov M."/>
            <person name="Kaur K."/>
            <person name="Hamwieh A."/>
            <person name="Solovyev V."/>
            <person name="Salamov A."/>
            <person name="Braich B."/>
            <person name="Kosarev P."/>
            <person name="Mahmoud A."/>
            <person name="Hajiyev E."/>
            <person name="Babayeva S."/>
            <person name="Izzatullayeva V."/>
            <person name="Mammadov A."/>
            <person name="Mammadov A."/>
            <person name="Sharifova S."/>
            <person name="Ojaghi J."/>
            <person name="Eynullazada K."/>
            <person name="Bayramov B."/>
            <person name="Abdulazimova A."/>
            <person name="Shahmuradov I."/>
        </authorList>
    </citation>
    <scope>NUCLEOTIDE SEQUENCE [LARGE SCALE GENOMIC DNA]</scope>
    <source>
        <strain evidence="3">cv. AG2017</strain>
        <tissue evidence="2">Leaf</tissue>
    </source>
</reference>
<feature type="region of interest" description="Disordered" evidence="1">
    <location>
        <begin position="65"/>
        <end position="104"/>
    </location>
</feature>
<evidence type="ECO:0000256" key="1">
    <source>
        <dbReference type="SAM" id="MobiDB-lite"/>
    </source>
</evidence>
<dbReference type="Proteomes" id="UP000233551">
    <property type="component" value="Unassembled WGS sequence"/>
</dbReference>
<name>A0A2I0JWU4_PUNGR</name>
<proteinExistence type="predicted"/>
<protein>
    <submittedName>
        <fullName evidence="2">Uncharacterized protein</fullName>
    </submittedName>
</protein>
<evidence type="ECO:0000313" key="2">
    <source>
        <dbReference type="EMBL" id="PKI60745.1"/>
    </source>
</evidence>
<feature type="region of interest" description="Disordered" evidence="1">
    <location>
        <begin position="1"/>
        <end position="33"/>
    </location>
</feature>
<keyword evidence="3" id="KW-1185">Reference proteome</keyword>
<feature type="compositionally biased region" description="Basic and acidic residues" evidence="1">
    <location>
        <begin position="78"/>
        <end position="91"/>
    </location>
</feature>
<dbReference type="EMBL" id="PGOL01001113">
    <property type="protein sequence ID" value="PKI60745.1"/>
    <property type="molecule type" value="Genomic_DNA"/>
</dbReference>
<sequence length="134" mass="14867">MLSGEQYTRSYPPATRPPAQPYAHAHSRMPARTAACSFTRAPALPPAARQRAPARPVCLSRAPDALQCPLPHVPTSERTSKQPERPSKDSTDSPDSQTLSRLFPRIPRQGTGYLFRRRFICIALLIPTDEFLSS</sequence>